<dbReference type="GO" id="GO:0003848">
    <property type="term" value="F:2-amino-4-hydroxy-6-hydroxymethyldihydropteridine diphosphokinase activity"/>
    <property type="evidence" value="ECO:0007669"/>
    <property type="project" value="UniProtKB-EC"/>
</dbReference>
<dbReference type="UniPathway" id="UPA00077">
    <property type="reaction ID" value="UER00155"/>
</dbReference>
<evidence type="ECO:0000256" key="1">
    <source>
        <dbReference type="ARBA" id="ARBA00005051"/>
    </source>
</evidence>
<evidence type="ECO:0000256" key="6">
    <source>
        <dbReference type="ARBA" id="ARBA00022741"/>
    </source>
</evidence>
<dbReference type="GO" id="GO:0046654">
    <property type="term" value="P:tetrahydrofolate biosynthetic process"/>
    <property type="evidence" value="ECO:0007669"/>
    <property type="project" value="UniProtKB-UniPathway"/>
</dbReference>
<keyword evidence="6" id="KW-0547">Nucleotide-binding</keyword>
<keyword evidence="5" id="KW-0808">Transferase</keyword>
<dbReference type="EC" id="2.7.6.3" evidence="3"/>
<evidence type="ECO:0000313" key="14">
    <source>
        <dbReference type="EMBL" id="SDI64392.1"/>
    </source>
</evidence>
<dbReference type="GO" id="GO:0016301">
    <property type="term" value="F:kinase activity"/>
    <property type="evidence" value="ECO:0007669"/>
    <property type="project" value="UniProtKB-KW"/>
</dbReference>
<dbReference type="Pfam" id="PF01288">
    <property type="entry name" value="HPPK"/>
    <property type="match status" value="1"/>
</dbReference>
<evidence type="ECO:0000256" key="4">
    <source>
        <dbReference type="ARBA" id="ARBA00016218"/>
    </source>
</evidence>
<dbReference type="NCBIfam" id="TIGR01498">
    <property type="entry name" value="folK"/>
    <property type="match status" value="1"/>
</dbReference>
<dbReference type="CDD" id="cd00483">
    <property type="entry name" value="HPPK"/>
    <property type="match status" value="1"/>
</dbReference>
<dbReference type="OrthoDB" id="9808041at2"/>
<dbReference type="Proteomes" id="UP000199527">
    <property type="component" value="Unassembled WGS sequence"/>
</dbReference>
<keyword evidence="15" id="KW-1185">Reference proteome</keyword>
<keyword evidence="8" id="KW-0067">ATP-binding</keyword>
<comment type="similarity">
    <text evidence="2">Belongs to the HPPK family.</text>
</comment>
<dbReference type="RefSeq" id="WP_090362329.1">
    <property type="nucleotide sequence ID" value="NZ_FNEM01000002.1"/>
</dbReference>
<evidence type="ECO:0000256" key="10">
    <source>
        <dbReference type="ARBA" id="ARBA00029409"/>
    </source>
</evidence>
<dbReference type="InterPro" id="IPR035907">
    <property type="entry name" value="Hppk_sf"/>
</dbReference>
<keyword evidence="7 14" id="KW-0418">Kinase</keyword>
<comment type="function">
    <text evidence="10">Catalyzes the transfer of pyrophosphate from adenosine triphosphate (ATP) to 6-hydroxymethyl-7,8-dihydropterin, an enzymatic step in folate biosynthesis pathway.</text>
</comment>
<evidence type="ECO:0000256" key="2">
    <source>
        <dbReference type="ARBA" id="ARBA00005810"/>
    </source>
</evidence>
<reference evidence="15" key="1">
    <citation type="submission" date="2016-10" db="EMBL/GenBank/DDBJ databases">
        <authorList>
            <person name="Varghese N."/>
            <person name="Submissions S."/>
        </authorList>
    </citation>
    <scope>NUCLEOTIDE SEQUENCE [LARGE SCALE GENOMIC DNA]</scope>
    <source>
        <strain evidence="15">DSM 23317</strain>
    </source>
</reference>
<evidence type="ECO:0000259" key="13">
    <source>
        <dbReference type="PROSITE" id="PS00794"/>
    </source>
</evidence>
<evidence type="ECO:0000256" key="8">
    <source>
        <dbReference type="ARBA" id="ARBA00022840"/>
    </source>
</evidence>
<protein>
    <recommendedName>
        <fullName evidence="4">2-amino-4-hydroxy-6-hydroxymethyldihydropteridine pyrophosphokinase</fullName>
        <ecNumber evidence="3">2.7.6.3</ecNumber>
    </recommendedName>
    <alternativeName>
        <fullName evidence="11">6-hydroxymethyl-7,8-dihydropterin pyrophosphokinase</fullName>
    </alternativeName>
    <alternativeName>
        <fullName evidence="12">7,8-dihydro-6-hydroxymethylpterin-pyrophosphokinase</fullName>
    </alternativeName>
</protein>
<evidence type="ECO:0000256" key="5">
    <source>
        <dbReference type="ARBA" id="ARBA00022679"/>
    </source>
</evidence>
<dbReference type="PANTHER" id="PTHR43071:SF1">
    <property type="entry name" value="2-AMINO-4-HYDROXY-6-HYDROXYMETHYLDIHYDROPTERIDINE PYROPHOSPHOKINASE"/>
    <property type="match status" value="1"/>
</dbReference>
<dbReference type="PROSITE" id="PS00794">
    <property type="entry name" value="HPPK"/>
    <property type="match status" value="1"/>
</dbReference>
<proteinExistence type="inferred from homology"/>
<evidence type="ECO:0000256" key="7">
    <source>
        <dbReference type="ARBA" id="ARBA00022777"/>
    </source>
</evidence>
<name>A0A1G8M8Y9_9GAMM</name>
<evidence type="ECO:0000256" key="9">
    <source>
        <dbReference type="ARBA" id="ARBA00022909"/>
    </source>
</evidence>
<dbReference type="GO" id="GO:0046656">
    <property type="term" value="P:folic acid biosynthetic process"/>
    <property type="evidence" value="ECO:0007669"/>
    <property type="project" value="UniProtKB-KW"/>
</dbReference>
<dbReference type="GO" id="GO:0005524">
    <property type="term" value="F:ATP binding"/>
    <property type="evidence" value="ECO:0007669"/>
    <property type="project" value="UniProtKB-KW"/>
</dbReference>
<accession>A0A1G8M8Y9</accession>
<gene>
    <name evidence="14" type="ORF">SAMN04488540_102306</name>
</gene>
<feature type="domain" description="7,8-dihydro-6-hydroxymethylpterin-pyrophosphokinase" evidence="13">
    <location>
        <begin position="89"/>
        <end position="100"/>
    </location>
</feature>
<evidence type="ECO:0000256" key="11">
    <source>
        <dbReference type="ARBA" id="ARBA00029766"/>
    </source>
</evidence>
<comment type="pathway">
    <text evidence="1">Cofactor biosynthesis; tetrahydrofolate biosynthesis; 2-amino-4-hydroxy-6-hydroxymethyl-7,8-dihydropteridine diphosphate from 7,8-dihydroneopterin triphosphate: step 4/4.</text>
</comment>
<dbReference type="SUPFAM" id="SSF55083">
    <property type="entry name" value="6-hydroxymethyl-7,8-dihydropterin pyrophosphokinase, HPPK"/>
    <property type="match status" value="1"/>
</dbReference>
<dbReference type="EMBL" id="FNEM01000002">
    <property type="protein sequence ID" value="SDI64392.1"/>
    <property type="molecule type" value="Genomic_DNA"/>
</dbReference>
<dbReference type="InterPro" id="IPR000550">
    <property type="entry name" value="Hppk"/>
</dbReference>
<dbReference type="PANTHER" id="PTHR43071">
    <property type="entry name" value="2-AMINO-4-HYDROXY-6-HYDROXYMETHYLDIHYDROPTERIDINE PYROPHOSPHOKINASE"/>
    <property type="match status" value="1"/>
</dbReference>
<evidence type="ECO:0000256" key="12">
    <source>
        <dbReference type="ARBA" id="ARBA00033413"/>
    </source>
</evidence>
<evidence type="ECO:0000256" key="3">
    <source>
        <dbReference type="ARBA" id="ARBA00013253"/>
    </source>
</evidence>
<evidence type="ECO:0000313" key="15">
    <source>
        <dbReference type="Proteomes" id="UP000199527"/>
    </source>
</evidence>
<organism evidence="14 15">
    <name type="scientific">Ferrimonas sediminum</name>
    <dbReference type="NCBI Taxonomy" id="718193"/>
    <lineage>
        <taxon>Bacteria</taxon>
        <taxon>Pseudomonadati</taxon>
        <taxon>Pseudomonadota</taxon>
        <taxon>Gammaproteobacteria</taxon>
        <taxon>Alteromonadales</taxon>
        <taxon>Ferrimonadaceae</taxon>
        <taxon>Ferrimonas</taxon>
    </lineage>
</organism>
<sequence length="172" mass="18596">MPSRCHIALGSNLGPSVDHLHAAIRAIHGLGGTRVIASSSLYTSPPMAGMKQPDYTNAVIAIDTTLDALELLDALQEIEQAQGRERHLRWGARTLDLDIISYGHQCLNLPRLTVPHYGVAERAFVLLPLFEIAPHYQFADGRQLTSLLAACPPQSLTQVPDSIPDLSGTSQA</sequence>
<keyword evidence="9" id="KW-0289">Folate biosynthesis</keyword>
<dbReference type="AlphaFoldDB" id="A0A1G8M8Y9"/>
<dbReference type="Gene3D" id="3.30.70.560">
    <property type="entry name" value="7,8-Dihydro-6-hydroxymethylpterin-pyrophosphokinase HPPK"/>
    <property type="match status" value="1"/>
</dbReference>